<sequence length="405" mass="42910">MLYEAVRLALQAILRNAFRSFLTVLGIVIGVAAVIAMVTVGQGSTDQVEADVSTLGTNLLMIRPGQPSQGPGSGGGGGTAASLTLKDVDAIEQQISSVAVATPSNSRGMTAIYGNANYSTTVTGTDNRYLTARSWAIVGGRAFYESELRTGTAACILGETVRQILFGNGDPIGASIRLKQIACRVIGILEVKGASSFGTDQDDIILIPIRTFQRRISGNQDVAMIYASIRNSVSTEKAKADIESLMRERRRIGPFEEDDFNVFDMKQITSMLTGITSVLTGLLSAVAAVSLLVGGIGIMNIMLVSVTERTREIGIRLAVGATERQVLMQFLVEAIVLSLIGGLIGILLGLALGLLGSRLLSIPFAPDATIVLAAFLFSALVGIVFGYFPARRAARMDPIEALRHQ</sequence>
<dbReference type="InterPro" id="IPR003838">
    <property type="entry name" value="ABC3_permease_C"/>
</dbReference>
<evidence type="ECO:0000256" key="7">
    <source>
        <dbReference type="SAM" id="Phobius"/>
    </source>
</evidence>
<evidence type="ECO:0000256" key="2">
    <source>
        <dbReference type="ARBA" id="ARBA00022475"/>
    </source>
</evidence>
<comment type="caution">
    <text evidence="10">The sequence shown here is derived from an EMBL/GenBank/DDBJ whole genome shotgun (WGS) entry which is preliminary data.</text>
</comment>
<name>A0ABT1CX97_9HYPH</name>
<feature type="transmembrane region" description="Helical" evidence="7">
    <location>
        <begin position="368"/>
        <end position="388"/>
    </location>
</feature>
<feature type="domain" description="ABC3 transporter permease C-terminal" evidence="8">
    <location>
        <begin position="285"/>
        <end position="398"/>
    </location>
</feature>
<dbReference type="InterPro" id="IPR050250">
    <property type="entry name" value="Macrolide_Exporter_MacB"/>
</dbReference>
<dbReference type="RefSeq" id="WP_252916719.1">
    <property type="nucleotide sequence ID" value="NZ_JAAAML010000003.1"/>
</dbReference>
<dbReference type="InterPro" id="IPR025857">
    <property type="entry name" value="MacB_PCD"/>
</dbReference>
<comment type="subcellular location">
    <subcellularLocation>
        <location evidence="1">Cell membrane</location>
        <topology evidence="1">Multi-pass membrane protein</topology>
    </subcellularLocation>
</comment>
<evidence type="ECO:0000256" key="3">
    <source>
        <dbReference type="ARBA" id="ARBA00022692"/>
    </source>
</evidence>
<dbReference type="EMBL" id="JAAAML010000003">
    <property type="protein sequence ID" value="MCO6409971.1"/>
    <property type="molecule type" value="Genomic_DNA"/>
</dbReference>
<reference evidence="10 11" key="1">
    <citation type="submission" date="2020-01" db="EMBL/GenBank/DDBJ databases">
        <title>Genomes of bacteria type strains.</title>
        <authorList>
            <person name="Chen J."/>
            <person name="Zhu S."/>
            <person name="Yang J."/>
        </authorList>
    </citation>
    <scope>NUCLEOTIDE SEQUENCE [LARGE SCALE GENOMIC DNA]</scope>
    <source>
        <strain evidence="10 11">DSM 16655</strain>
    </source>
</reference>
<feature type="domain" description="MacB-like periplasmic core" evidence="9">
    <location>
        <begin position="20"/>
        <end position="244"/>
    </location>
</feature>
<dbReference type="PANTHER" id="PTHR30572">
    <property type="entry name" value="MEMBRANE COMPONENT OF TRANSPORTER-RELATED"/>
    <property type="match status" value="1"/>
</dbReference>
<protein>
    <submittedName>
        <fullName evidence="10">FtsX-like permease family protein</fullName>
    </submittedName>
</protein>
<evidence type="ECO:0000256" key="6">
    <source>
        <dbReference type="ARBA" id="ARBA00038076"/>
    </source>
</evidence>
<evidence type="ECO:0000259" key="8">
    <source>
        <dbReference type="Pfam" id="PF02687"/>
    </source>
</evidence>
<keyword evidence="4 7" id="KW-1133">Transmembrane helix</keyword>
<dbReference type="Pfam" id="PF02687">
    <property type="entry name" value="FtsX"/>
    <property type="match status" value="1"/>
</dbReference>
<organism evidence="10 11">
    <name type="scientific">Hoeflea alexandrii</name>
    <dbReference type="NCBI Taxonomy" id="288436"/>
    <lineage>
        <taxon>Bacteria</taxon>
        <taxon>Pseudomonadati</taxon>
        <taxon>Pseudomonadota</taxon>
        <taxon>Alphaproteobacteria</taxon>
        <taxon>Hyphomicrobiales</taxon>
        <taxon>Rhizobiaceae</taxon>
        <taxon>Hoeflea</taxon>
    </lineage>
</organism>
<dbReference type="Proteomes" id="UP001320715">
    <property type="component" value="Unassembled WGS sequence"/>
</dbReference>
<evidence type="ECO:0000256" key="4">
    <source>
        <dbReference type="ARBA" id="ARBA00022989"/>
    </source>
</evidence>
<gene>
    <name evidence="10" type="ORF">GTW23_17440</name>
</gene>
<accession>A0ABT1CX97</accession>
<evidence type="ECO:0000256" key="5">
    <source>
        <dbReference type="ARBA" id="ARBA00023136"/>
    </source>
</evidence>
<comment type="similarity">
    <text evidence="6">Belongs to the ABC-4 integral membrane protein family.</text>
</comment>
<keyword evidence="2" id="KW-1003">Cell membrane</keyword>
<keyword evidence="3 7" id="KW-0812">Transmembrane</keyword>
<keyword evidence="5 7" id="KW-0472">Membrane</keyword>
<feature type="transmembrane region" description="Helical" evidence="7">
    <location>
        <begin position="327"/>
        <end position="356"/>
    </location>
</feature>
<keyword evidence="11" id="KW-1185">Reference proteome</keyword>
<evidence type="ECO:0000256" key="1">
    <source>
        <dbReference type="ARBA" id="ARBA00004651"/>
    </source>
</evidence>
<dbReference type="PANTHER" id="PTHR30572:SF4">
    <property type="entry name" value="ABC TRANSPORTER PERMEASE YTRF"/>
    <property type="match status" value="1"/>
</dbReference>
<evidence type="ECO:0000313" key="10">
    <source>
        <dbReference type="EMBL" id="MCO6409971.1"/>
    </source>
</evidence>
<evidence type="ECO:0000313" key="11">
    <source>
        <dbReference type="Proteomes" id="UP001320715"/>
    </source>
</evidence>
<feature type="transmembrane region" description="Helical" evidence="7">
    <location>
        <begin position="21"/>
        <end position="40"/>
    </location>
</feature>
<dbReference type="Pfam" id="PF12704">
    <property type="entry name" value="MacB_PCD"/>
    <property type="match status" value="1"/>
</dbReference>
<evidence type="ECO:0000259" key="9">
    <source>
        <dbReference type="Pfam" id="PF12704"/>
    </source>
</evidence>
<feature type="transmembrane region" description="Helical" evidence="7">
    <location>
        <begin position="278"/>
        <end position="306"/>
    </location>
</feature>
<proteinExistence type="inferred from homology"/>